<name>A0A0R3TP43_RODNA</name>
<keyword evidence="2" id="KW-1185">Reference proteome</keyword>
<dbReference type="AlphaFoldDB" id="A0A0R3TP43"/>
<reference evidence="3" key="1">
    <citation type="submission" date="2017-02" db="UniProtKB">
        <authorList>
            <consortium name="WormBaseParasite"/>
        </authorList>
    </citation>
    <scope>IDENTIFICATION</scope>
</reference>
<evidence type="ECO:0000313" key="3">
    <source>
        <dbReference type="WBParaSite" id="HNAJ_0000921001-mRNA-1"/>
    </source>
</evidence>
<evidence type="ECO:0000313" key="1">
    <source>
        <dbReference type="EMBL" id="VDO05565.1"/>
    </source>
</evidence>
<dbReference type="Proteomes" id="UP000278807">
    <property type="component" value="Unassembled WGS sequence"/>
</dbReference>
<gene>
    <name evidence="1" type="ORF">HNAJ_LOCUS9206</name>
</gene>
<dbReference type="EMBL" id="UZAE01012531">
    <property type="protein sequence ID" value="VDO05565.1"/>
    <property type="molecule type" value="Genomic_DNA"/>
</dbReference>
<accession>A0A0R3TP43</accession>
<evidence type="ECO:0000313" key="2">
    <source>
        <dbReference type="Proteomes" id="UP000278807"/>
    </source>
</evidence>
<sequence>MQTFSSQNLSASILLRPVGDICTYIFLFVTFTTPGLKSAFPKSAVQSVMSSRLYEFNFFSSKLHCPFACRLPAGTVLSSLSHYSSPPTPLCFTCYHATDFRLHSTLGDLVWYC</sequence>
<organism evidence="3">
    <name type="scientific">Rodentolepis nana</name>
    <name type="common">Dwarf tapeworm</name>
    <name type="synonym">Hymenolepis nana</name>
    <dbReference type="NCBI Taxonomy" id="102285"/>
    <lineage>
        <taxon>Eukaryota</taxon>
        <taxon>Metazoa</taxon>
        <taxon>Spiralia</taxon>
        <taxon>Lophotrochozoa</taxon>
        <taxon>Platyhelminthes</taxon>
        <taxon>Cestoda</taxon>
        <taxon>Eucestoda</taxon>
        <taxon>Cyclophyllidea</taxon>
        <taxon>Hymenolepididae</taxon>
        <taxon>Rodentolepis</taxon>
    </lineage>
</organism>
<protein>
    <submittedName>
        <fullName evidence="3">Secreted protein</fullName>
    </submittedName>
</protein>
<proteinExistence type="predicted"/>
<dbReference type="WBParaSite" id="HNAJ_0000921001-mRNA-1">
    <property type="protein sequence ID" value="HNAJ_0000921001-mRNA-1"/>
    <property type="gene ID" value="HNAJ_0000921001"/>
</dbReference>
<reference evidence="1 2" key="2">
    <citation type="submission" date="2018-11" db="EMBL/GenBank/DDBJ databases">
        <authorList>
            <consortium name="Pathogen Informatics"/>
        </authorList>
    </citation>
    <scope>NUCLEOTIDE SEQUENCE [LARGE SCALE GENOMIC DNA]</scope>
</reference>